<protein>
    <submittedName>
        <fullName evidence="1">Uncharacterized protein</fullName>
    </submittedName>
</protein>
<accession>A0AAP0CZ33</accession>
<comment type="caution">
    <text evidence="1">The sequence shown here is derived from an EMBL/GenBank/DDBJ whole genome shotgun (WGS) entry which is preliminary data.</text>
</comment>
<sequence>MENSSILSYEMLGGLANWVGSNVASAFFASLDRFSCVNLNTSDSDDENEIKEEAKDHPLILTNLHKSDSSEHTLTSIEALPV</sequence>
<organism evidence="1 2">
    <name type="scientific">Deinandra increscens subsp. villosa</name>
    <dbReference type="NCBI Taxonomy" id="3103831"/>
    <lineage>
        <taxon>Eukaryota</taxon>
        <taxon>Viridiplantae</taxon>
        <taxon>Streptophyta</taxon>
        <taxon>Embryophyta</taxon>
        <taxon>Tracheophyta</taxon>
        <taxon>Spermatophyta</taxon>
        <taxon>Magnoliopsida</taxon>
        <taxon>eudicotyledons</taxon>
        <taxon>Gunneridae</taxon>
        <taxon>Pentapetalae</taxon>
        <taxon>asterids</taxon>
        <taxon>campanulids</taxon>
        <taxon>Asterales</taxon>
        <taxon>Asteraceae</taxon>
        <taxon>Asteroideae</taxon>
        <taxon>Heliantheae alliance</taxon>
        <taxon>Madieae</taxon>
        <taxon>Madiinae</taxon>
        <taxon>Deinandra</taxon>
    </lineage>
</organism>
<dbReference type="PANTHER" id="PTHR34061:SF11">
    <property type="entry name" value="PROTEIN, PUTATIVE-RELATED"/>
    <property type="match status" value="1"/>
</dbReference>
<proteinExistence type="predicted"/>
<dbReference type="AlphaFoldDB" id="A0AAP0CZ33"/>
<dbReference type="Proteomes" id="UP001408789">
    <property type="component" value="Unassembled WGS sequence"/>
</dbReference>
<dbReference type="EMBL" id="JBCNJP010000018">
    <property type="protein sequence ID" value="KAK9063140.1"/>
    <property type="molecule type" value="Genomic_DNA"/>
</dbReference>
<keyword evidence="2" id="KW-1185">Reference proteome</keyword>
<name>A0AAP0CZ33_9ASTR</name>
<gene>
    <name evidence="1" type="ORF">SSX86_017010</name>
</gene>
<dbReference type="PANTHER" id="PTHR34061">
    <property type="entry name" value="PROTEIN, PUTATIVE-RELATED"/>
    <property type="match status" value="1"/>
</dbReference>
<evidence type="ECO:0000313" key="1">
    <source>
        <dbReference type="EMBL" id="KAK9063140.1"/>
    </source>
</evidence>
<reference evidence="1 2" key="1">
    <citation type="submission" date="2024-04" db="EMBL/GenBank/DDBJ databases">
        <title>The reference genome of an endangered Asteraceae, Deinandra increscens subsp. villosa, native to the Central Coast of California.</title>
        <authorList>
            <person name="Guilliams M."/>
            <person name="Hasenstab-Lehman K."/>
            <person name="Meyer R."/>
            <person name="Mcevoy S."/>
        </authorList>
    </citation>
    <scope>NUCLEOTIDE SEQUENCE [LARGE SCALE GENOMIC DNA]</scope>
    <source>
        <tissue evidence="1">Leaf</tissue>
    </source>
</reference>
<evidence type="ECO:0000313" key="2">
    <source>
        <dbReference type="Proteomes" id="UP001408789"/>
    </source>
</evidence>